<organism evidence="1 2">
    <name type="scientific">Plutella xylostella</name>
    <name type="common">Diamondback moth</name>
    <name type="synonym">Plutella maculipennis</name>
    <dbReference type="NCBI Taxonomy" id="51655"/>
    <lineage>
        <taxon>Eukaryota</taxon>
        <taxon>Metazoa</taxon>
        <taxon>Ecdysozoa</taxon>
        <taxon>Arthropoda</taxon>
        <taxon>Hexapoda</taxon>
        <taxon>Insecta</taxon>
        <taxon>Pterygota</taxon>
        <taxon>Neoptera</taxon>
        <taxon>Endopterygota</taxon>
        <taxon>Lepidoptera</taxon>
        <taxon>Glossata</taxon>
        <taxon>Ditrysia</taxon>
        <taxon>Yponomeutoidea</taxon>
        <taxon>Plutellidae</taxon>
        <taxon>Plutella</taxon>
    </lineage>
</organism>
<accession>A0ABQ7PTF3</accession>
<name>A0ABQ7PTF3_PLUXY</name>
<evidence type="ECO:0000313" key="2">
    <source>
        <dbReference type="Proteomes" id="UP000823941"/>
    </source>
</evidence>
<sequence length="98" mass="9500">MSATDPELHNVVRAARSALAVGGGATVGALAARYPAAPSVRLDAREASSVEAAGGRSGAHAAASLAAGVTHPARAATTEVGPVNPRRAMSVMISVSGG</sequence>
<reference evidence="1 2" key="1">
    <citation type="submission" date="2021-06" db="EMBL/GenBank/DDBJ databases">
        <title>A haploid diamondback moth (Plutella xylostella L.) genome assembly resolves 31 chromosomes and identifies a diamide resistance mutation.</title>
        <authorList>
            <person name="Ward C.M."/>
            <person name="Perry K.D."/>
            <person name="Baker G."/>
            <person name="Powis K."/>
            <person name="Heckel D.G."/>
            <person name="Baxter S.W."/>
        </authorList>
    </citation>
    <scope>NUCLEOTIDE SEQUENCE [LARGE SCALE GENOMIC DNA]</scope>
    <source>
        <strain evidence="1 2">LV</strain>
        <tissue evidence="1">Single pupa</tissue>
    </source>
</reference>
<dbReference type="EMBL" id="JAHIBW010000029">
    <property type="protein sequence ID" value="KAG7296261.1"/>
    <property type="molecule type" value="Genomic_DNA"/>
</dbReference>
<proteinExistence type="predicted"/>
<protein>
    <submittedName>
        <fullName evidence="1">Uncharacterized protein</fullName>
    </submittedName>
</protein>
<evidence type="ECO:0000313" key="1">
    <source>
        <dbReference type="EMBL" id="KAG7296261.1"/>
    </source>
</evidence>
<gene>
    <name evidence="1" type="ORF">JYU34_021376</name>
</gene>
<dbReference type="Proteomes" id="UP000823941">
    <property type="component" value="Chromosome 29"/>
</dbReference>
<keyword evidence="2" id="KW-1185">Reference proteome</keyword>
<comment type="caution">
    <text evidence="1">The sequence shown here is derived from an EMBL/GenBank/DDBJ whole genome shotgun (WGS) entry which is preliminary data.</text>
</comment>